<gene>
    <name evidence="3" type="ORF">H0921_14975</name>
</gene>
<organism evidence="3 4">
    <name type="scientific">Thermogemmata fonticola</name>
    <dbReference type="NCBI Taxonomy" id="2755323"/>
    <lineage>
        <taxon>Bacteria</taxon>
        <taxon>Pseudomonadati</taxon>
        <taxon>Planctomycetota</taxon>
        <taxon>Planctomycetia</taxon>
        <taxon>Gemmatales</taxon>
        <taxon>Gemmataceae</taxon>
        <taxon>Thermogemmata</taxon>
    </lineage>
</organism>
<keyword evidence="2" id="KW-0472">Membrane</keyword>
<accession>A0A7V8VG83</accession>
<reference evidence="3 4" key="1">
    <citation type="submission" date="2020-07" db="EMBL/GenBank/DDBJ databases">
        <title>Thermogemmata thermophila gen. nov., sp. nov., a novel moderate thermophilic planctomycete from a Kamchatka hot spring.</title>
        <authorList>
            <person name="Elcheninov A.G."/>
            <person name="Podosokorskaya O.A."/>
            <person name="Kovaleva O.L."/>
            <person name="Novikov A."/>
            <person name="Bonch-Osmolovskaya E.A."/>
            <person name="Toshchakov S.V."/>
            <person name="Kublanov I.V."/>
        </authorList>
    </citation>
    <scope>NUCLEOTIDE SEQUENCE [LARGE SCALE GENOMIC DNA]</scope>
    <source>
        <strain evidence="3 4">2918</strain>
    </source>
</reference>
<feature type="transmembrane region" description="Helical" evidence="2">
    <location>
        <begin position="20"/>
        <end position="38"/>
    </location>
</feature>
<protein>
    <recommendedName>
        <fullName evidence="5">DUF4350 domain-containing protein</fullName>
    </recommendedName>
</protein>
<feature type="region of interest" description="Disordered" evidence="1">
    <location>
        <begin position="409"/>
        <end position="431"/>
    </location>
</feature>
<name>A0A7V8VG83_9BACT</name>
<dbReference type="AlphaFoldDB" id="A0A7V8VG83"/>
<keyword evidence="4" id="KW-1185">Reference proteome</keyword>
<evidence type="ECO:0000256" key="2">
    <source>
        <dbReference type="SAM" id="Phobius"/>
    </source>
</evidence>
<dbReference type="EMBL" id="JACEFB010000014">
    <property type="protein sequence ID" value="MBA2227460.1"/>
    <property type="molecule type" value="Genomic_DNA"/>
</dbReference>
<feature type="compositionally biased region" description="Polar residues" evidence="1">
    <location>
        <begin position="409"/>
        <end position="422"/>
    </location>
</feature>
<proteinExistence type="predicted"/>
<evidence type="ECO:0008006" key="5">
    <source>
        <dbReference type="Google" id="ProtNLM"/>
    </source>
</evidence>
<feature type="transmembrane region" description="Helical" evidence="2">
    <location>
        <begin position="378"/>
        <end position="398"/>
    </location>
</feature>
<comment type="caution">
    <text evidence="3">The sequence shown here is derived from an EMBL/GenBank/DDBJ whole genome shotgun (WGS) entry which is preliminary data.</text>
</comment>
<dbReference type="RefSeq" id="WP_194539323.1">
    <property type="nucleotide sequence ID" value="NZ_JACEFB010000014.1"/>
</dbReference>
<evidence type="ECO:0000313" key="4">
    <source>
        <dbReference type="Proteomes" id="UP000542342"/>
    </source>
</evidence>
<sequence>MTTPPDTFRRGKVFPPLRKLLRPGVCLGVLILLLMGLIETRGQEPPPLPGIAVSGAGVELWSAVLHLHGLQLWEDEAKVAGAEAVVIHLGRDLRYLVRQGDQRRDELLQVLRGGGGILIATDGELDLTELGLRFQGGEVRCDDARMIHRNRPSCLYLVPQEELRWHGAVPEGGGPRRDSEPEQLMQALHRVSCNVSGYLLLDPKRGPLQPLARFPQGSYLHDEVGGKDLPLPASAIFAAGGQWSRTAPGVPAATILALADHSVFINQMLIEAGTDNWELARRVAVCLRGSPPRRWYRLYVNGSRVSSREVLQALLSAPVPPVPPLPPPPPSGFPDFWALQKKLTELGNRAIQTAQERDLPNTVLLGSPEFPVQRQARWTALLKLIAILALAGALGLLWRGVQQSRSSQSFLARTGQQSSQQPRRGWFQRRSPAMSEPEWSEAIRRVLRDFFIQTGAGDPASTPVPPIVVVLQVPQAEKWRRQLQTLWRYAREPTPHLTLQQWPQWERVLEELMQAQRDGLWRLTPAEEGRA</sequence>
<evidence type="ECO:0000313" key="3">
    <source>
        <dbReference type="EMBL" id="MBA2227460.1"/>
    </source>
</evidence>
<dbReference type="Proteomes" id="UP000542342">
    <property type="component" value="Unassembled WGS sequence"/>
</dbReference>
<keyword evidence="2" id="KW-0812">Transmembrane</keyword>
<evidence type="ECO:0000256" key="1">
    <source>
        <dbReference type="SAM" id="MobiDB-lite"/>
    </source>
</evidence>
<keyword evidence="2" id="KW-1133">Transmembrane helix</keyword>